<reference evidence="2 3" key="1">
    <citation type="journal article" date="2010" name="Cell">
        <title>The genome of Naegleria gruberi illuminates early eukaryotic versatility.</title>
        <authorList>
            <person name="Fritz-Laylin L.K."/>
            <person name="Prochnik S.E."/>
            <person name="Ginger M.L."/>
            <person name="Dacks J.B."/>
            <person name="Carpenter M.L."/>
            <person name="Field M.C."/>
            <person name="Kuo A."/>
            <person name="Paredez A."/>
            <person name="Chapman J."/>
            <person name="Pham J."/>
            <person name="Shu S."/>
            <person name="Neupane R."/>
            <person name="Cipriano M."/>
            <person name="Mancuso J."/>
            <person name="Tu H."/>
            <person name="Salamov A."/>
            <person name="Lindquist E."/>
            <person name="Shapiro H."/>
            <person name="Lucas S."/>
            <person name="Grigoriev I.V."/>
            <person name="Cande W.Z."/>
            <person name="Fulton C."/>
            <person name="Rokhsar D.S."/>
            <person name="Dawson S.C."/>
        </authorList>
    </citation>
    <scope>NUCLEOTIDE SEQUENCE [LARGE SCALE GENOMIC DNA]</scope>
    <source>
        <strain evidence="2 3">NEG-M</strain>
    </source>
</reference>
<dbReference type="RefSeq" id="XP_002670770.1">
    <property type="nucleotide sequence ID" value="XM_002670724.1"/>
</dbReference>
<protein>
    <submittedName>
        <fullName evidence="2">Predicted protein</fullName>
    </submittedName>
</protein>
<dbReference type="InParanoid" id="D2VYW9"/>
<dbReference type="SUPFAM" id="SSF63829">
    <property type="entry name" value="Calcium-dependent phosphotriesterase"/>
    <property type="match status" value="1"/>
</dbReference>
<gene>
    <name evidence="2" type="ORF">NAEGRDRAFT_81762</name>
</gene>
<dbReference type="PANTHER" id="PTHR25462:SF296">
    <property type="entry name" value="MEIOTIC P26, ISOFORM F"/>
    <property type="match status" value="1"/>
</dbReference>
<sequence>MKVVNCDKCLKDENETVPATHNCKQCKMNYCDNHLNLHNTSNKTKSHVSDLVELSAASTIRNCDKCLKDEDETIPATHSCPSCNMCFCENHLNLHNTSNKTKSHASSVVPIESQVSAAKNCDKCLTDDEEKVLATHHCKQCNAHMCENHLKLHNSSNKTKSHVNDVSELTSAGSSSGGSGSSVAASSGGFVPFSGNYNHIGTLGENEDFNFEFAGVAGLAIDPVNRTIFVADRWTFFEFDLKTKMLKNHFKEPQDRDNMHLCYDTKDKALVYVIDRCCASTIVKISRNGKMVFWENDGTGMIYSMAVDKVDGTIYIAQNGGVDFLSPDTGKIIKTLRQNIQGNNVFGLSRIDCMGINVNNELVLINEDTILVTNKNGKILKKFDKQRTYTQKCPQFEPNTNKIYCVQYGIDSMKEDGTCLTSFMNENSPYKFGLYHAGSGMVIALDSATGELYCGFAEKNVVLVFK</sequence>
<name>D2VYW9_NAEGR</name>
<dbReference type="InterPro" id="IPR011042">
    <property type="entry name" value="6-blade_b-propeller_TolB-like"/>
</dbReference>
<dbReference type="KEGG" id="ngr:NAEGRDRAFT_81762"/>
<evidence type="ECO:0000313" key="3">
    <source>
        <dbReference type="Proteomes" id="UP000006671"/>
    </source>
</evidence>
<proteinExistence type="predicted"/>
<evidence type="ECO:0000256" key="1">
    <source>
        <dbReference type="SAM" id="MobiDB-lite"/>
    </source>
</evidence>
<dbReference type="Gene3D" id="4.10.830.40">
    <property type="match status" value="1"/>
</dbReference>
<dbReference type="EMBL" id="GG738912">
    <property type="protein sequence ID" value="EFC38026.1"/>
    <property type="molecule type" value="Genomic_DNA"/>
</dbReference>
<organism evidence="3">
    <name type="scientific">Naegleria gruberi</name>
    <name type="common">Amoeba</name>
    <dbReference type="NCBI Taxonomy" id="5762"/>
    <lineage>
        <taxon>Eukaryota</taxon>
        <taxon>Discoba</taxon>
        <taxon>Heterolobosea</taxon>
        <taxon>Tetramitia</taxon>
        <taxon>Eutetramitia</taxon>
        <taxon>Vahlkampfiidae</taxon>
        <taxon>Naegleria</taxon>
    </lineage>
</organism>
<dbReference type="PANTHER" id="PTHR25462">
    <property type="entry name" value="BONUS, ISOFORM C-RELATED"/>
    <property type="match status" value="1"/>
</dbReference>
<accession>D2VYW9</accession>
<dbReference type="AlphaFoldDB" id="D2VYW9"/>
<dbReference type="InterPro" id="IPR047153">
    <property type="entry name" value="TRIM45/56/19-like"/>
</dbReference>
<feature type="region of interest" description="Disordered" evidence="1">
    <location>
        <begin position="157"/>
        <end position="180"/>
    </location>
</feature>
<keyword evidence="3" id="KW-1185">Reference proteome</keyword>
<dbReference type="VEuPathDB" id="AmoebaDB:NAEGRDRAFT_81762"/>
<dbReference type="GO" id="GO:0061630">
    <property type="term" value="F:ubiquitin protein ligase activity"/>
    <property type="evidence" value="ECO:0007669"/>
    <property type="project" value="TreeGrafter"/>
</dbReference>
<dbReference type="OrthoDB" id="9049620at2759"/>
<dbReference type="Proteomes" id="UP000006671">
    <property type="component" value="Unassembled WGS sequence"/>
</dbReference>
<dbReference type="Gene3D" id="2.120.10.30">
    <property type="entry name" value="TolB, C-terminal domain"/>
    <property type="match status" value="1"/>
</dbReference>
<evidence type="ECO:0000313" key="2">
    <source>
        <dbReference type="EMBL" id="EFC38026.1"/>
    </source>
</evidence>
<dbReference type="GeneID" id="8857876"/>